<dbReference type="GO" id="GO:0005615">
    <property type="term" value="C:extracellular space"/>
    <property type="evidence" value="ECO:0007669"/>
    <property type="project" value="TreeGrafter"/>
</dbReference>
<dbReference type="GO" id="GO:0042302">
    <property type="term" value="F:structural constituent of cuticle"/>
    <property type="evidence" value="ECO:0007669"/>
    <property type="project" value="UniProtKB-UniRule"/>
</dbReference>
<dbReference type="STRING" id="35570.A0A1I8PA38"/>
<evidence type="ECO:0000256" key="1">
    <source>
        <dbReference type="ARBA" id="ARBA00022460"/>
    </source>
</evidence>
<feature type="chain" id="PRO_5009326324" evidence="4">
    <location>
        <begin position="18"/>
        <end position="147"/>
    </location>
</feature>
<keyword evidence="1 3" id="KW-0193">Cuticle</keyword>
<name>A0A1I8PA38_STOCA</name>
<evidence type="ECO:0000313" key="6">
    <source>
        <dbReference type="Proteomes" id="UP000095300"/>
    </source>
</evidence>
<dbReference type="InterPro" id="IPR051217">
    <property type="entry name" value="Insect_Cuticle_Struc_Prot"/>
</dbReference>
<dbReference type="PANTHER" id="PTHR12236">
    <property type="entry name" value="STRUCTURAL CONTITUENT OF CUTICLE"/>
    <property type="match status" value="1"/>
</dbReference>
<dbReference type="InterPro" id="IPR000618">
    <property type="entry name" value="Insect_cuticle"/>
</dbReference>
<reference evidence="5" key="1">
    <citation type="submission" date="2020-05" db="UniProtKB">
        <authorList>
            <consortium name="EnsemblMetazoa"/>
        </authorList>
    </citation>
    <scope>IDENTIFICATION</scope>
    <source>
        <strain evidence="5">USDA</strain>
    </source>
</reference>
<dbReference type="AlphaFoldDB" id="A0A1I8PA38"/>
<dbReference type="PROSITE" id="PS00233">
    <property type="entry name" value="CHIT_BIND_RR_1"/>
    <property type="match status" value="1"/>
</dbReference>
<keyword evidence="2" id="KW-0677">Repeat</keyword>
<evidence type="ECO:0000313" key="5">
    <source>
        <dbReference type="EnsemblMetazoa" id="SCAU006165-PA"/>
    </source>
</evidence>
<feature type="signal peptide" evidence="4">
    <location>
        <begin position="1"/>
        <end position="17"/>
    </location>
</feature>
<gene>
    <name evidence="5" type="primary">106086483</name>
</gene>
<dbReference type="VEuPathDB" id="VectorBase:SCAU006165"/>
<dbReference type="PRINTS" id="PR00947">
    <property type="entry name" value="CUTICLE"/>
</dbReference>
<protein>
    <submittedName>
        <fullName evidence="5">Uncharacterized protein</fullName>
    </submittedName>
</protein>
<organism evidence="5 6">
    <name type="scientific">Stomoxys calcitrans</name>
    <name type="common">Stable fly</name>
    <name type="synonym">Conops calcitrans</name>
    <dbReference type="NCBI Taxonomy" id="35570"/>
    <lineage>
        <taxon>Eukaryota</taxon>
        <taxon>Metazoa</taxon>
        <taxon>Ecdysozoa</taxon>
        <taxon>Arthropoda</taxon>
        <taxon>Hexapoda</taxon>
        <taxon>Insecta</taxon>
        <taxon>Pterygota</taxon>
        <taxon>Neoptera</taxon>
        <taxon>Endopterygota</taxon>
        <taxon>Diptera</taxon>
        <taxon>Brachycera</taxon>
        <taxon>Muscomorpha</taxon>
        <taxon>Muscoidea</taxon>
        <taxon>Muscidae</taxon>
        <taxon>Stomoxys</taxon>
    </lineage>
</organism>
<dbReference type="InterPro" id="IPR031311">
    <property type="entry name" value="CHIT_BIND_RR_consensus"/>
</dbReference>
<dbReference type="EnsemblMetazoa" id="SCAU006165-RA">
    <property type="protein sequence ID" value="SCAU006165-PA"/>
    <property type="gene ID" value="SCAU006165"/>
</dbReference>
<dbReference type="PANTHER" id="PTHR12236:SF94">
    <property type="entry name" value="CCP84AA-RELATED"/>
    <property type="match status" value="1"/>
</dbReference>
<proteinExistence type="predicted"/>
<dbReference type="Pfam" id="PF00379">
    <property type="entry name" value="Chitin_bind_4"/>
    <property type="match status" value="1"/>
</dbReference>
<keyword evidence="4" id="KW-0732">Signal</keyword>
<keyword evidence="6" id="KW-1185">Reference proteome</keyword>
<dbReference type="Proteomes" id="UP000095300">
    <property type="component" value="Unassembled WGS sequence"/>
</dbReference>
<evidence type="ECO:0000256" key="2">
    <source>
        <dbReference type="ARBA" id="ARBA00022737"/>
    </source>
</evidence>
<dbReference type="PROSITE" id="PS51155">
    <property type="entry name" value="CHIT_BIND_RR_2"/>
    <property type="match status" value="1"/>
</dbReference>
<evidence type="ECO:0000256" key="4">
    <source>
        <dbReference type="SAM" id="SignalP"/>
    </source>
</evidence>
<dbReference type="OrthoDB" id="7789829at2759"/>
<dbReference type="KEGG" id="scac:106086483"/>
<dbReference type="GO" id="GO:0031012">
    <property type="term" value="C:extracellular matrix"/>
    <property type="evidence" value="ECO:0007669"/>
    <property type="project" value="TreeGrafter"/>
</dbReference>
<evidence type="ECO:0000256" key="3">
    <source>
        <dbReference type="PROSITE-ProRule" id="PRU00497"/>
    </source>
</evidence>
<sequence>MTFKVLAILVLVAYASGGILSTPYDYNTHDHQVYQISPVHHVAPIVHNVLSKPIEEYNHHPQYKFVYGVDDKITGDSKSHYEERNGDVVHGAYSLIDPDGYKRTVTYTADAIHGFNAVVHREPLANIFHQHTAPRYNHYTDSISHYH</sequence>
<accession>A0A1I8PA38</accession>